<dbReference type="PANTHER" id="PTHR44329">
    <property type="entry name" value="SERINE/THREONINE-PROTEIN KINASE TNNI3K-RELATED"/>
    <property type="match status" value="1"/>
</dbReference>
<evidence type="ECO:0000259" key="1">
    <source>
        <dbReference type="PROSITE" id="PS50011"/>
    </source>
</evidence>
<sequence>RLIRESSVWLRLDHPNIQPYLGHCSDLGLSVALILPLCGNSTVMKYIAINPSSNKRQLVKDVIKGLDYLHSKDVIHGDLQCNNVLVDEAGRARLTDFGRAKVIGEAGYSTQMLAGSAAYMAPELFPSTEVNVDNLFSKESDVYAFGILCFEVSHAFYRLSYSHNISQIFTNQEPFACYNARLDWQVVPLIHQGKRPICSNHVQRQITQNDWTIMEACWTTMPANRLSAAQIMQTML</sequence>
<dbReference type="PIRSF" id="PIRSF000654">
    <property type="entry name" value="Integrin-linked_kinase"/>
    <property type="match status" value="1"/>
</dbReference>
<feature type="non-terminal residue" evidence="2">
    <location>
        <position position="1"/>
    </location>
</feature>
<accession>A0A0C3EMI5</accession>
<dbReference type="PROSITE" id="PS50011">
    <property type="entry name" value="PROTEIN_KINASE_DOM"/>
    <property type="match status" value="1"/>
</dbReference>
<dbReference type="InParanoid" id="A0A0C3EMI5"/>
<name>A0A0C3EMI5_PILCF</name>
<dbReference type="GO" id="GO:0005524">
    <property type="term" value="F:ATP binding"/>
    <property type="evidence" value="ECO:0007669"/>
    <property type="project" value="InterPro"/>
</dbReference>
<reference evidence="2 3" key="1">
    <citation type="submission" date="2014-04" db="EMBL/GenBank/DDBJ databases">
        <authorList>
            <consortium name="DOE Joint Genome Institute"/>
            <person name="Kuo A."/>
            <person name="Tarkka M."/>
            <person name="Buscot F."/>
            <person name="Kohler A."/>
            <person name="Nagy L.G."/>
            <person name="Floudas D."/>
            <person name="Copeland A."/>
            <person name="Barry K.W."/>
            <person name="Cichocki N."/>
            <person name="Veneault-Fourrey C."/>
            <person name="LaButti K."/>
            <person name="Lindquist E.A."/>
            <person name="Lipzen A."/>
            <person name="Lundell T."/>
            <person name="Morin E."/>
            <person name="Murat C."/>
            <person name="Sun H."/>
            <person name="Tunlid A."/>
            <person name="Henrissat B."/>
            <person name="Grigoriev I.V."/>
            <person name="Hibbett D.S."/>
            <person name="Martin F."/>
            <person name="Nordberg H.P."/>
            <person name="Cantor M.N."/>
            <person name="Hua S.X."/>
        </authorList>
    </citation>
    <scope>NUCLEOTIDE SEQUENCE [LARGE SCALE GENOMIC DNA]</scope>
    <source>
        <strain evidence="2 3">F 1598</strain>
    </source>
</reference>
<proteinExistence type="predicted"/>
<feature type="domain" description="Protein kinase" evidence="1">
    <location>
        <begin position="1"/>
        <end position="236"/>
    </location>
</feature>
<dbReference type="InterPro" id="IPR011009">
    <property type="entry name" value="Kinase-like_dom_sf"/>
</dbReference>
<dbReference type="EMBL" id="KN833073">
    <property type="protein sequence ID" value="KIM73795.1"/>
    <property type="molecule type" value="Genomic_DNA"/>
</dbReference>
<keyword evidence="3" id="KW-1185">Reference proteome</keyword>
<evidence type="ECO:0000313" key="2">
    <source>
        <dbReference type="EMBL" id="KIM73795.1"/>
    </source>
</evidence>
<dbReference type="Proteomes" id="UP000054166">
    <property type="component" value="Unassembled WGS sequence"/>
</dbReference>
<dbReference type="Pfam" id="PF00069">
    <property type="entry name" value="Pkinase"/>
    <property type="match status" value="1"/>
</dbReference>
<dbReference type="Gene3D" id="1.10.510.10">
    <property type="entry name" value="Transferase(Phosphotransferase) domain 1"/>
    <property type="match status" value="1"/>
</dbReference>
<organism evidence="2 3">
    <name type="scientific">Piloderma croceum (strain F 1598)</name>
    <dbReference type="NCBI Taxonomy" id="765440"/>
    <lineage>
        <taxon>Eukaryota</taxon>
        <taxon>Fungi</taxon>
        <taxon>Dikarya</taxon>
        <taxon>Basidiomycota</taxon>
        <taxon>Agaricomycotina</taxon>
        <taxon>Agaricomycetes</taxon>
        <taxon>Agaricomycetidae</taxon>
        <taxon>Atheliales</taxon>
        <taxon>Atheliaceae</taxon>
        <taxon>Piloderma</taxon>
    </lineage>
</organism>
<dbReference type="InterPro" id="IPR000719">
    <property type="entry name" value="Prot_kinase_dom"/>
</dbReference>
<dbReference type="OrthoDB" id="10261027at2759"/>
<dbReference type="SUPFAM" id="SSF56112">
    <property type="entry name" value="Protein kinase-like (PK-like)"/>
    <property type="match status" value="1"/>
</dbReference>
<gene>
    <name evidence="2" type="ORF">PILCRDRAFT_80709</name>
</gene>
<evidence type="ECO:0000313" key="3">
    <source>
        <dbReference type="Proteomes" id="UP000054166"/>
    </source>
</evidence>
<protein>
    <recommendedName>
        <fullName evidence="1">Protein kinase domain-containing protein</fullName>
    </recommendedName>
</protein>
<dbReference type="HOGENOM" id="CLU_000288_7_18_1"/>
<dbReference type="InterPro" id="IPR051681">
    <property type="entry name" value="Ser/Thr_Kinases-Pseudokinases"/>
</dbReference>
<reference evidence="3" key="2">
    <citation type="submission" date="2015-01" db="EMBL/GenBank/DDBJ databases">
        <title>Evolutionary Origins and Diversification of the Mycorrhizal Mutualists.</title>
        <authorList>
            <consortium name="DOE Joint Genome Institute"/>
            <consortium name="Mycorrhizal Genomics Consortium"/>
            <person name="Kohler A."/>
            <person name="Kuo A."/>
            <person name="Nagy L.G."/>
            <person name="Floudas D."/>
            <person name="Copeland A."/>
            <person name="Barry K.W."/>
            <person name="Cichocki N."/>
            <person name="Veneault-Fourrey C."/>
            <person name="LaButti K."/>
            <person name="Lindquist E.A."/>
            <person name="Lipzen A."/>
            <person name="Lundell T."/>
            <person name="Morin E."/>
            <person name="Murat C."/>
            <person name="Riley R."/>
            <person name="Ohm R."/>
            <person name="Sun H."/>
            <person name="Tunlid A."/>
            <person name="Henrissat B."/>
            <person name="Grigoriev I.V."/>
            <person name="Hibbett D.S."/>
            <person name="Martin F."/>
        </authorList>
    </citation>
    <scope>NUCLEOTIDE SEQUENCE [LARGE SCALE GENOMIC DNA]</scope>
    <source>
        <strain evidence="3">F 1598</strain>
    </source>
</reference>
<dbReference type="GO" id="GO:0004674">
    <property type="term" value="F:protein serine/threonine kinase activity"/>
    <property type="evidence" value="ECO:0007669"/>
    <property type="project" value="TreeGrafter"/>
</dbReference>
<dbReference type="STRING" id="765440.A0A0C3EMI5"/>
<dbReference type="AlphaFoldDB" id="A0A0C3EMI5"/>